<gene>
    <name evidence="1" type="ORF">CCACVL1_16019</name>
</gene>
<sequence length="36" mass="4165">MVAEFDDDGEQTVIINEYLESIEEEELLSLFPLFSV</sequence>
<organism evidence="1 2">
    <name type="scientific">Corchorus capsularis</name>
    <name type="common">Jute</name>
    <dbReference type="NCBI Taxonomy" id="210143"/>
    <lineage>
        <taxon>Eukaryota</taxon>
        <taxon>Viridiplantae</taxon>
        <taxon>Streptophyta</taxon>
        <taxon>Embryophyta</taxon>
        <taxon>Tracheophyta</taxon>
        <taxon>Spermatophyta</taxon>
        <taxon>Magnoliopsida</taxon>
        <taxon>eudicotyledons</taxon>
        <taxon>Gunneridae</taxon>
        <taxon>Pentapetalae</taxon>
        <taxon>rosids</taxon>
        <taxon>malvids</taxon>
        <taxon>Malvales</taxon>
        <taxon>Malvaceae</taxon>
        <taxon>Grewioideae</taxon>
        <taxon>Apeibeae</taxon>
        <taxon>Corchorus</taxon>
    </lineage>
</organism>
<dbReference type="Proteomes" id="UP000188268">
    <property type="component" value="Unassembled WGS sequence"/>
</dbReference>
<dbReference type="Gramene" id="OMO75833">
    <property type="protein sequence ID" value="OMO75833"/>
    <property type="gene ID" value="CCACVL1_16019"/>
</dbReference>
<evidence type="ECO:0000313" key="1">
    <source>
        <dbReference type="EMBL" id="OMO75833.1"/>
    </source>
</evidence>
<reference evidence="1 2" key="1">
    <citation type="submission" date="2013-09" db="EMBL/GenBank/DDBJ databases">
        <title>Corchorus capsularis genome sequencing.</title>
        <authorList>
            <person name="Alam M."/>
            <person name="Haque M.S."/>
            <person name="Islam M.S."/>
            <person name="Emdad E.M."/>
            <person name="Islam M.M."/>
            <person name="Ahmed B."/>
            <person name="Halim A."/>
            <person name="Hossen Q.M.M."/>
            <person name="Hossain M.Z."/>
            <person name="Ahmed R."/>
            <person name="Khan M.M."/>
            <person name="Islam R."/>
            <person name="Rashid M.M."/>
            <person name="Khan S.A."/>
            <person name="Rahman M.S."/>
            <person name="Alam M."/>
        </authorList>
    </citation>
    <scope>NUCLEOTIDE SEQUENCE [LARGE SCALE GENOMIC DNA]</scope>
    <source>
        <strain evidence="2">cv. CVL-1</strain>
        <tissue evidence="1">Whole seedling</tissue>
    </source>
</reference>
<dbReference type="EMBL" id="AWWV01010943">
    <property type="protein sequence ID" value="OMO75833.1"/>
    <property type="molecule type" value="Genomic_DNA"/>
</dbReference>
<proteinExistence type="predicted"/>
<keyword evidence="2" id="KW-1185">Reference proteome</keyword>
<comment type="caution">
    <text evidence="1">The sequence shown here is derived from an EMBL/GenBank/DDBJ whole genome shotgun (WGS) entry which is preliminary data.</text>
</comment>
<dbReference type="AlphaFoldDB" id="A0A1R3HZS1"/>
<protein>
    <submittedName>
        <fullName evidence="1">Uncharacterized protein</fullName>
    </submittedName>
</protein>
<evidence type="ECO:0000313" key="2">
    <source>
        <dbReference type="Proteomes" id="UP000188268"/>
    </source>
</evidence>
<name>A0A1R3HZS1_COCAP</name>
<accession>A0A1R3HZS1</accession>